<evidence type="ECO:0000256" key="3">
    <source>
        <dbReference type="ARBA" id="ARBA00022525"/>
    </source>
</evidence>
<dbReference type="InterPro" id="IPR031825">
    <property type="entry name" value="RXLR"/>
</dbReference>
<comment type="similarity">
    <text evidence="2 5">Belongs to the RxLR effector family.</text>
</comment>
<dbReference type="RefSeq" id="XP_002897565.1">
    <property type="nucleotide sequence ID" value="XM_002897519.1"/>
</dbReference>
<evidence type="ECO:0000256" key="4">
    <source>
        <dbReference type="ARBA" id="ARBA00022729"/>
    </source>
</evidence>
<evidence type="ECO:0000313" key="6">
    <source>
        <dbReference type="EMBL" id="EEY65077.1"/>
    </source>
</evidence>
<sequence>MHAWYVCVMVATIILATSGDVSATMDESKFLATIASAKSSGAKRFLRSYNMDDLDDEERMNINPEMIRKFSTGKLDELVEGAKRNNINPSDTVK</sequence>
<evidence type="ECO:0000256" key="5">
    <source>
        <dbReference type="RuleBase" id="RU367124"/>
    </source>
</evidence>
<feature type="signal peptide" evidence="5">
    <location>
        <begin position="1"/>
        <end position="23"/>
    </location>
</feature>
<evidence type="ECO:0000256" key="2">
    <source>
        <dbReference type="ARBA" id="ARBA00010400"/>
    </source>
</evidence>
<dbReference type="Pfam" id="PF16810">
    <property type="entry name" value="RXLR"/>
    <property type="match status" value="1"/>
</dbReference>
<dbReference type="GO" id="GO:0005576">
    <property type="term" value="C:extracellular region"/>
    <property type="evidence" value="ECO:0007669"/>
    <property type="project" value="UniProtKB-SubCell"/>
</dbReference>
<comment type="function">
    <text evidence="5">Effector that suppresses plant defense responses during pathogen infection.</text>
</comment>
<keyword evidence="4 5" id="KW-0732">Signal</keyword>
<comment type="subcellular location">
    <subcellularLocation>
        <location evidence="1 5">Secreted</location>
    </subcellularLocation>
</comment>
<dbReference type="Proteomes" id="UP000006643">
    <property type="component" value="Unassembled WGS sequence"/>
</dbReference>
<feature type="chain" id="PRO_5028522492" description="RxLR effector protein" evidence="5">
    <location>
        <begin position="24"/>
        <end position="94"/>
    </location>
</feature>
<dbReference type="KEGG" id="pif:PITG_16541"/>
<accession>D0NTW5</accession>
<gene>
    <name evidence="6" type="ORF">PITG_16541</name>
</gene>
<dbReference type="AlphaFoldDB" id="D0NTW5"/>
<name>D0NTW5_PHYIT</name>
<dbReference type="EMBL" id="DS028161">
    <property type="protein sequence ID" value="EEY65077.1"/>
    <property type="molecule type" value="Genomic_DNA"/>
</dbReference>
<dbReference type="HOGENOM" id="CLU_2390792_0_0_1"/>
<proteinExistence type="inferred from homology"/>
<keyword evidence="3 5" id="KW-0964">Secreted</keyword>
<evidence type="ECO:0000313" key="7">
    <source>
        <dbReference type="Proteomes" id="UP000006643"/>
    </source>
</evidence>
<dbReference type="InParanoid" id="D0NTW5"/>
<protein>
    <recommendedName>
        <fullName evidence="5">RxLR effector protein</fullName>
    </recommendedName>
</protein>
<evidence type="ECO:0000256" key="1">
    <source>
        <dbReference type="ARBA" id="ARBA00004613"/>
    </source>
</evidence>
<reference evidence="7" key="1">
    <citation type="journal article" date="2009" name="Nature">
        <title>Genome sequence and analysis of the Irish potato famine pathogen Phytophthora infestans.</title>
        <authorList>
            <consortium name="The Broad Institute Genome Sequencing Platform"/>
            <person name="Haas B.J."/>
            <person name="Kamoun S."/>
            <person name="Zody M.C."/>
            <person name="Jiang R.H."/>
            <person name="Handsaker R.E."/>
            <person name="Cano L.M."/>
            <person name="Grabherr M."/>
            <person name="Kodira C.D."/>
            <person name="Raffaele S."/>
            <person name="Torto-Alalibo T."/>
            <person name="Bozkurt T.O."/>
            <person name="Ah-Fong A.M."/>
            <person name="Alvarado L."/>
            <person name="Anderson V.L."/>
            <person name="Armstrong M.R."/>
            <person name="Avrova A."/>
            <person name="Baxter L."/>
            <person name="Beynon J."/>
            <person name="Boevink P.C."/>
            <person name="Bollmann S.R."/>
            <person name="Bos J.I."/>
            <person name="Bulone V."/>
            <person name="Cai G."/>
            <person name="Cakir C."/>
            <person name="Carrington J.C."/>
            <person name="Chawner M."/>
            <person name="Conti L."/>
            <person name="Costanzo S."/>
            <person name="Ewan R."/>
            <person name="Fahlgren N."/>
            <person name="Fischbach M.A."/>
            <person name="Fugelstad J."/>
            <person name="Gilroy E.M."/>
            <person name="Gnerre S."/>
            <person name="Green P.J."/>
            <person name="Grenville-Briggs L.J."/>
            <person name="Griffith J."/>
            <person name="Grunwald N.J."/>
            <person name="Horn K."/>
            <person name="Horner N.R."/>
            <person name="Hu C.H."/>
            <person name="Huitema E."/>
            <person name="Jeong D.H."/>
            <person name="Jones A.M."/>
            <person name="Jones J.D."/>
            <person name="Jones R.W."/>
            <person name="Karlsson E.K."/>
            <person name="Kunjeti S.G."/>
            <person name="Lamour K."/>
            <person name="Liu Z."/>
            <person name="Ma L."/>
            <person name="Maclean D."/>
            <person name="Chibucos M.C."/>
            <person name="McDonald H."/>
            <person name="McWalters J."/>
            <person name="Meijer H.J."/>
            <person name="Morgan W."/>
            <person name="Morris P.F."/>
            <person name="Munro C.A."/>
            <person name="O'Neill K."/>
            <person name="Ospina-Giraldo M."/>
            <person name="Pinzon A."/>
            <person name="Pritchard L."/>
            <person name="Ramsahoye B."/>
            <person name="Ren Q."/>
            <person name="Restrepo S."/>
            <person name="Roy S."/>
            <person name="Sadanandom A."/>
            <person name="Savidor A."/>
            <person name="Schornack S."/>
            <person name="Schwartz D.C."/>
            <person name="Schumann U.D."/>
            <person name="Schwessinger B."/>
            <person name="Seyer L."/>
            <person name="Sharpe T."/>
            <person name="Silvar C."/>
            <person name="Song J."/>
            <person name="Studholme D.J."/>
            <person name="Sykes S."/>
            <person name="Thines M."/>
            <person name="van de Vondervoort P.J."/>
            <person name="Phuntumart V."/>
            <person name="Wawra S."/>
            <person name="Weide R."/>
            <person name="Win J."/>
            <person name="Young C."/>
            <person name="Zhou S."/>
            <person name="Fry W."/>
            <person name="Meyers B.C."/>
            <person name="van West P."/>
            <person name="Ristaino J."/>
            <person name="Govers F."/>
            <person name="Birch P.R."/>
            <person name="Whisson S.C."/>
            <person name="Judelson H.S."/>
            <person name="Nusbaum C."/>
        </authorList>
    </citation>
    <scope>NUCLEOTIDE SEQUENCE [LARGE SCALE GENOMIC DNA]</scope>
    <source>
        <strain evidence="7">T30-4</strain>
    </source>
</reference>
<dbReference type="GeneID" id="9465320"/>
<dbReference type="VEuPathDB" id="FungiDB:PITG_16541"/>
<organism evidence="6 7">
    <name type="scientific">Phytophthora infestans (strain T30-4)</name>
    <name type="common">Potato late blight agent</name>
    <dbReference type="NCBI Taxonomy" id="403677"/>
    <lineage>
        <taxon>Eukaryota</taxon>
        <taxon>Sar</taxon>
        <taxon>Stramenopiles</taxon>
        <taxon>Oomycota</taxon>
        <taxon>Peronosporomycetes</taxon>
        <taxon>Peronosporales</taxon>
        <taxon>Peronosporaceae</taxon>
        <taxon>Phytophthora</taxon>
    </lineage>
</organism>
<keyword evidence="7" id="KW-1185">Reference proteome</keyword>
<comment type="domain">
    <text evidence="5">The RxLR-dEER motif acts to carry the protein into the host cell cytoplasm through binding to cell surface phosphatidylinositol-3-phosphate.</text>
</comment>